<protein>
    <submittedName>
        <fullName evidence="8">Transcriptional regulator</fullName>
    </submittedName>
</protein>
<dbReference type="Pfam" id="PF13191">
    <property type="entry name" value="AAA_16"/>
    <property type="match status" value="1"/>
</dbReference>
<dbReference type="SUPFAM" id="SSF48452">
    <property type="entry name" value="TPR-like"/>
    <property type="match status" value="1"/>
</dbReference>
<keyword evidence="2" id="KW-0805">Transcription regulation</keyword>
<evidence type="ECO:0000313" key="9">
    <source>
        <dbReference type="Proteomes" id="UP000293638"/>
    </source>
</evidence>
<organism evidence="8 9">
    <name type="scientific">Motilibacter rhizosphaerae</name>
    <dbReference type="NCBI Taxonomy" id="598652"/>
    <lineage>
        <taxon>Bacteria</taxon>
        <taxon>Bacillati</taxon>
        <taxon>Actinomycetota</taxon>
        <taxon>Actinomycetes</taxon>
        <taxon>Motilibacterales</taxon>
        <taxon>Motilibacteraceae</taxon>
        <taxon>Motilibacter</taxon>
    </lineage>
</organism>
<dbReference type="PANTHER" id="PTHR35807">
    <property type="entry name" value="TRANSCRIPTIONAL REGULATOR REDD-RELATED"/>
    <property type="match status" value="1"/>
</dbReference>
<dbReference type="InterPro" id="IPR027417">
    <property type="entry name" value="P-loop_NTPase"/>
</dbReference>
<dbReference type="Pfam" id="PF03704">
    <property type="entry name" value="BTAD"/>
    <property type="match status" value="1"/>
</dbReference>
<dbReference type="SMART" id="SM00862">
    <property type="entry name" value="Trans_reg_C"/>
    <property type="match status" value="1"/>
</dbReference>
<evidence type="ECO:0000256" key="4">
    <source>
        <dbReference type="ARBA" id="ARBA00023163"/>
    </source>
</evidence>
<dbReference type="InterPro" id="IPR016032">
    <property type="entry name" value="Sig_transdc_resp-reg_C-effctor"/>
</dbReference>
<comment type="similarity">
    <text evidence="1">Belongs to the AfsR/DnrI/RedD regulatory family.</text>
</comment>
<dbReference type="AlphaFoldDB" id="A0A4Q7NBE7"/>
<dbReference type="GO" id="GO:0006355">
    <property type="term" value="P:regulation of DNA-templated transcription"/>
    <property type="evidence" value="ECO:0007669"/>
    <property type="project" value="InterPro"/>
</dbReference>
<gene>
    <name evidence="8" type="ORF">EV189_3664</name>
</gene>
<evidence type="ECO:0000256" key="1">
    <source>
        <dbReference type="ARBA" id="ARBA00005820"/>
    </source>
</evidence>
<evidence type="ECO:0000256" key="5">
    <source>
        <dbReference type="PROSITE-ProRule" id="PRU01091"/>
    </source>
</evidence>
<feature type="coiled-coil region" evidence="6">
    <location>
        <begin position="894"/>
        <end position="921"/>
    </location>
</feature>
<evidence type="ECO:0000256" key="3">
    <source>
        <dbReference type="ARBA" id="ARBA00023125"/>
    </source>
</evidence>
<dbReference type="InterPro" id="IPR051677">
    <property type="entry name" value="AfsR-DnrI-RedD_regulator"/>
</dbReference>
<dbReference type="InterPro" id="IPR011990">
    <property type="entry name" value="TPR-like_helical_dom_sf"/>
</dbReference>
<feature type="domain" description="OmpR/PhoB-type" evidence="7">
    <location>
        <begin position="1"/>
        <end position="95"/>
    </location>
</feature>
<dbReference type="CDD" id="cd15831">
    <property type="entry name" value="BTAD"/>
    <property type="match status" value="1"/>
</dbReference>
<dbReference type="SUPFAM" id="SSF52540">
    <property type="entry name" value="P-loop containing nucleoside triphosphate hydrolases"/>
    <property type="match status" value="1"/>
</dbReference>
<keyword evidence="6" id="KW-0175">Coiled coil</keyword>
<dbReference type="InterPro" id="IPR001867">
    <property type="entry name" value="OmpR/PhoB-type_DNA-bd"/>
</dbReference>
<name>A0A4Q7NBE7_9ACTN</name>
<dbReference type="Gene3D" id="1.10.10.10">
    <property type="entry name" value="Winged helix-like DNA-binding domain superfamily/Winged helix DNA-binding domain"/>
    <property type="match status" value="1"/>
</dbReference>
<dbReference type="InterPro" id="IPR036388">
    <property type="entry name" value="WH-like_DNA-bd_sf"/>
</dbReference>
<evidence type="ECO:0000256" key="2">
    <source>
        <dbReference type="ARBA" id="ARBA00023015"/>
    </source>
</evidence>
<comment type="caution">
    <text evidence="8">The sequence shown here is derived from an EMBL/GenBank/DDBJ whole genome shotgun (WGS) entry which is preliminary data.</text>
</comment>
<dbReference type="GO" id="GO:0003677">
    <property type="term" value="F:DNA binding"/>
    <property type="evidence" value="ECO:0007669"/>
    <property type="project" value="UniProtKB-UniRule"/>
</dbReference>
<dbReference type="EMBL" id="SGXD01000005">
    <property type="protein sequence ID" value="RZS80183.1"/>
    <property type="molecule type" value="Genomic_DNA"/>
</dbReference>
<dbReference type="PANTHER" id="PTHR35807:SF1">
    <property type="entry name" value="TRANSCRIPTIONAL REGULATOR REDD"/>
    <property type="match status" value="1"/>
</dbReference>
<dbReference type="SUPFAM" id="SSF46894">
    <property type="entry name" value="C-terminal effector domain of the bipartite response regulators"/>
    <property type="match status" value="1"/>
</dbReference>
<dbReference type="InterPro" id="IPR041664">
    <property type="entry name" value="AAA_16"/>
</dbReference>
<dbReference type="Gene3D" id="3.40.50.300">
    <property type="entry name" value="P-loop containing nucleotide triphosphate hydrolases"/>
    <property type="match status" value="1"/>
</dbReference>
<keyword evidence="3 5" id="KW-0238">DNA-binding</keyword>
<evidence type="ECO:0000313" key="8">
    <source>
        <dbReference type="EMBL" id="RZS80183.1"/>
    </source>
</evidence>
<dbReference type="Gene3D" id="1.25.40.10">
    <property type="entry name" value="Tetratricopeptide repeat domain"/>
    <property type="match status" value="1"/>
</dbReference>
<proteinExistence type="inferred from homology"/>
<evidence type="ECO:0000256" key="6">
    <source>
        <dbReference type="SAM" id="Coils"/>
    </source>
</evidence>
<keyword evidence="4" id="KW-0804">Transcription</keyword>
<accession>A0A4Q7NBE7</accession>
<dbReference type="InterPro" id="IPR005158">
    <property type="entry name" value="BTAD"/>
</dbReference>
<reference evidence="8 9" key="1">
    <citation type="submission" date="2019-02" db="EMBL/GenBank/DDBJ databases">
        <title>Genomic Encyclopedia of Type Strains, Phase IV (KMG-IV): sequencing the most valuable type-strain genomes for metagenomic binning, comparative biology and taxonomic classification.</title>
        <authorList>
            <person name="Goeker M."/>
        </authorList>
    </citation>
    <scope>NUCLEOTIDE SEQUENCE [LARGE SCALE GENOMIC DNA]</scope>
    <source>
        <strain evidence="8 9">DSM 45622</strain>
    </source>
</reference>
<evidence type="ECO:0000259" key="7">
    <source>
        <dbReference type="PROSITE" id="PS51755"/>
    </source>
</evidence>
<dbReference type="Pfam" id="PF00486">
    <property type="entry name" value="Trans_reg_C"/>
    <property type="match status" value="1"/>
</dbReference>
<dbReference type="Proteomes" id="UP000293638">
    <property type="component" value="Unassembled WGS sequence"/>
</dbReference>
<dbReference type="GO" id="GO:0000160">
    <property type="term" value="P:phosphorelay signal transduction system"/>
    <property type="evidence" value="ECO:0007669"/>
    <property type="project" value="InterPro"/>
</dbReference>
<sequence>MLDFRLLGRLQVEQDGQPLPLGPPKQRALLALLLHETGSVVSSDRLVHEIWGEDASPQITSSLYALVSRLRQVVRDSPDTPSPLVRSGSGYLIDVVPGQLDAVRFQEGVRAARRAVEERDWRTAVDRGEAALREWRGPYLEEYADTEAVRLVTGSWLERRAGLLHDLTTGLLGLGDVAQAVAQARALVAECPLDERAVWLLLVALHRAGRTAEALTAYRDHATALDEELGLEVGGPLRDLQGALLRQDPGPAGWPGPGTTAAPVAVVPAPRSGLVGREAEREQVRAALDAARGTGCAWVVLSGRPGIGKTRLAEEAVELWRAGGGRVAQGRCPDDDAVPAWWPLRQVVRDLGADPATVLSAPGTADPATARYAVLEQVRDLVLAAVAEGPLLLLVDDVHWADPSTLRLLGLLADEVERPGLAVVLTARPGVGDPRLERVLARAARHPGSVHLALSPLTAPDVADLVEQVRGRRPDAAETAALTAVTGGVPLFAQEYAKLASADPEGAVPDAVRPVLARRLAELPEPVLEALRVAAVLGDPLDVRLLAEVLGSDVTSAADALDAAATAEVLVHSAASGGYAFTHALFRDEVAASVPALRRQRLHLAAAAAAHGGVRGDRALRRAGHLRAAGALADAAEVLAAARDAARTAEQQGQPEAAAGWWRSAVEAHELLLGADPAERDELVAAELTALTRSGRGQAVLDVLDAELVTALRAGRTASVGRLAANLLRVSGSWPWPVYGSDPAPLLATLRGLDGLLADDPAARARVLAVTAIGHCYDPDPSVPDGLSARALALAEATGDADVLADALLGRTLTYAGVASRSAESVELLERLRTLPHEQQDVDEVLRHNLLTMACMNLGRTAEAAEHISAGSLRSEVLRLPVNRVQLGWARACLAQWRGDLAEASRLYDEAEAAHRRTELQQAGTFELAALVLAWDRGTLAAASGDVPHNPVVARWTRAVADAAAGRPGGEEALAAEVHWPEPEVWTSHGRLALLAHVVADLERADLAPPLRARLAPLAGLLATLGQIGTVGPVSLALARLARLEGDRAAAGEHLADALALARREGGGSAEVHARAYALAWAAEDAGGLRGGDRAELEAVLAAASARGMTGTVERLGALLQERTARRS</sequence>
<dbReference type="SMART" id="SM01043">
    <property type="entry name" value="BTAD"/>
    <property type="match status" value="1"/>
</dbReference>
<keyword evidence="9" id="KW-1185">Reference proteome</keyword>
<dbReference type="PROSITE" id="PS51755">
    <property type="entry name" value="OMPR_PHOB"/>
    <property type="match status" value="1"/>
</dbReference>
<feature type="DNA-binding region" description="OmpR/PhoB-type" evidence="5">
    <location>
        <begin position="1"/>
        <end position="95"/>
    </location>
</feature>
<dbReference type="RefSeq" id="WP_165400376.1">
    <property type="nucleotide sequence ID" value="NZ_SGXD01000005.1"/>
</dbReference>